<evidence type="ECO:0000313" key="2">
    <source>
        <dbReference type="EMBL" id="GGF35633.1"/>
    </source>
</evidence>
<protein>
    <submittedName>
        <fullName evidence="2">Uncharacterized protein</fullName>
    </submittedName>
</protein>
<sequence length="107" mass="11232">MIETTQIPGPIEVVRPKYSGGAAFATGLAWALFFIVPALYLAAWQESGSGPDDNSTSIFVITAVFAFISVMSAIFGAVRGSGATRNACLLLLALELLPLIRDSGLLN</sequence>
<gene>
    <name evidence="2" type="ORF">GCM10007298_34300</name>
</gene>
<feature type="transmembrane region" description="Helical" evidence="1">
    <location>
        <begin position="56"/>
        <end position="78"/>
    </location>
</feature>
<keyword evidence="1" id="KW-1133">Transmembrane helix</keyword>
<organism evidence="2 3">
    <name type="scientific">Williamsia phyllosphaerae</name>
    <dbReference type="NCBI Taxonomy" id="885042"/>
    <lineage>
        <taxon>Bacteria</taxon>
        <taxon>Bacillati</taxon>
        <taxon>Actinomycetota</taxon>
        <taxon>Actinomycetes</taxon>
        <taxon>Mycobacteriales</taxon>
        <taxon>Nocardiaceae</taxon>
        <taxon>Williamsia</taxon>
    </lineage>
</organism>
<accession>A0ABQ1V447</accession>
<evidence type="ECO:0000313" key="3">
    <source>
        <dbReference type="Proteomes" id="UP000632454"/>
    </source>
</evidence>
<comment type="caution">
    <text evidence="2">The sequence shown here is derived from an EMBL/GenBank/DDBJ whole genome shotgun (WGS) entry which is preliminary data.</text>
</comment>
<feature type="transmembrane region" description="Helical" evidence="1">
    <location>
        <begin position="21"/>
        <end position="44"/>
    </location>
</feature>
<evidence type="ECO:0000256" key="1">
    <source>
        <dbReference type="SAM" id="Phobius"/>
    </source>
</evidence>
<reference evidence="3" key="1">
    <citation type="journal article" date="2019" name="Int. J. Syst. Evol. Microbiol.">
        <title>The Global Catalogue of Microorganisms (GCM) 10K type strain sequencing project: providing services to taxonomists for standard genome sequencing and annotation.</title>
        <authorList>
            <consortium name="The Broad Institute Genomics Platform"/>
            <consortium name="The Broad Institute Genome Sequencing Center for Infectious Disease"/>
            <person name="Wu L."/>
            <person name="Ma J."/>
        </authorList>
    </citation>
    <scope>NUCLEOTIDE SEQUENCE [LARGE SCALE GENOMIC DNA]</scope>
    <source>
        <strain evidence="3">CCM 7855</strain>
    </source>
</reference>
<keyword evidence="1" id="KW-0812">Transmembrane</keyword>
<keyword evidence="3" id="KW-1185">Reference proteome</keyword>
<dbReference type="Proteomes" id="UP000632454">
    <property type="component" value="Unassembled WGS sequence"/>
</dbReference>
<name>A0ABQ1V447_9NOCA</name>
<dbReference type="EMBL" id="BMCS01000002">
    <property type="protein sequence ID" value="GGF35633.1"/>
    <property type="molecule type" value="Genomic_DNA"/>
</dbReference>
<dbReference type="RefSeq" id="WP_188491124.1">
    <property type="nucleotide sequence ID" value="NZ_BMCS01000002.1"/>
</dbReference>
<proteinExistence type="predicted"/>
<keyword evidence="1" id="KW-0472">Membrane</keyword>